<gene>
    <name evidence="1" type="ORF">SAMN04490248_12920</name>
</gene>
<dbReference type="EMBL" id="FODS01000029">
    <property type="protein sequence ID" value="SEP14654.1"/>
    <property type="molecule type" value="Genomic_DNA"/>
</dbReference>
<accession>A0A1H8VH75</accession>
<organism evidence="1 2">
    <name type="scientific">Salinihabitans flavidus</name>
    <dbReference type="NCBI Taxonomy" id="569882"/>
    <lineage>
        <taxon>Bacteria</taxon>
        <taxon>Pseudomonadati</taxon>
        <taxon>Pseudomonadota</taxon>
        <taxon>Alphaproteobacteria</taxon>
        <taxon>Rhodobacterales</taxon>
        <taxon>Roseobacteraceae</taxon>
        <taxon>Salinihabitans</taxon>
    </lineage>
</organism>
<keyword evidence="2" id="KW-1185">Reference proteome</keyword>
<evidence type="ECO:0000313" key="1">
    <source>
        <dbReference type="EMBL" id="SEP14654.1"/>
    </source>
</evidence>
<evidence type="ECO:0000313" key="2">
    <source>
        <dbReference type="Proteomes" id="UP000198893"/>
    </source>
</evidence>
<dbReference type="Proteomes" id="UP000198893">
    <property type="component" value="Unassembled WGS sequence"/>
</dbReference>
<sequence length="43" mass="4661">MSDTLKTTPQDALAQLAEALSYYTPLPAPEPFGAPYEDYLEAA</sequence>
<reference evidence="1 2" key="1">
    <citation type="submission" date="2016-10" db="EMBL/GenBank/DDBJ databases">
        <authorList>
            <person name="de Groot N.N."/>
        </authorList>
    </citation>
    <scope>NUCLEOTIDE SEQUENCE [LARGE SCALE GENOMIC DNA]</scope>
    <source>
        <strain evidence="1 2">DSM 27842</strain>
    </source>
</reference>
<proteinExistence type="predicted"/>
<name>A0A1H8VH75_9RHOB</name>
<dbReference type="RefSeq" id="WP_281242647.1">
    <property type="nucleotide sequence ID" value="NZ_FODS01000029.1"/>
</dbReference>
<dbReference type="AlphaFoldDB" id="A0A1H8VH75"/>
<protein>
    <submittedName>
        <fullName evidence="1">Uncharacterized protein</fullName>
    </submittedName>
</protein>
<dbReference type="STRING" id="569882.SAMN04490248_12920"/>